<dbReference type="STRING" id="1798664.A3C93_05810"/>
<dbReference type="AlphaFoldDB" id="A0A1G2DGL6"/>
<dbReference type="Proteomes" id="UP000178636">
    <property type="component" value="Unassembled WGS sequence"/>
</dbReference>
<organism evidence="1 2">
    <name type="scientific">Candidatus Lloydbacteria bacterium RIFCSPHIGHO2_02_FULL_54_17</name>
    <dbReference type="NCBI Taxonomy" id="1798664"/>
    <lineage>
        <taxon>Bacteria</taxon>
        <taxon>Candidatus Lloydiibacteriota</taxon>
    </lineage>
</organism>
<proteinExistence type="predicted"/>
<name>A0A1G2DGL6_9BACT</name>
<comment type="caution">
    <text evidence="1">The sequence shown here is derived from an EMBL/GenBank/DDBJ whole genome shotgun (WGS) entry which is preliminary data.</text>
</comment>
<reference evidence="1 2" key="1">
    <citation type="journal article" date="2016" name="Nat. Commun.">
        <title>Thousands of microbial genomes shed light on interconnected biogeochemical processes in an aquifer system.</title>
        <authorList>
            <person name="Anantharaman K."/>
            <person name="Brown C.T."/>
            <person name="Hug L.A."/>
            <person name="Sharon I."/>
            <person name="Castelle C.J."/>
            <person name="Probst A.J."/>
            <person name="Thomas B.C."/>
            <person name="Singh A."/>
            <person name="Wilkins M.J."/>
            <person name="Karaoz U."/>
            <person name="Brodie E.L."/>
            <person name="Williams K.H."/>
            <person name="Hubbard S.S."/>
            <person name="Banfield J.F."/>
        </authorList>
    </citation>
    <scope>NUCLEOTIDE SEQUENCE [LARGE SCALE GENOMIC DNA]</scope>
</reference>
<sequence>MEAPQASKVAEDVAIFLEELECHRDQQGELRALFYAALRFAIRRNAPHGVFDEIIKAAISHRSLQSSCLVVVEKSSEEVQWGLRQAVVSSGDTMDAIEIAAKMRIPLTREEIVLLGSHLGQSREPLSSARNLLGYAERQKLPELDLRRLRTQIAEVERAHVGNSSG</sequence>
<gene>
    <name evidence="1" type="ORF">A3C93_05810</name>
</gene>
<protein>
    <submittedName>
        <fullName evidence="1">Uncharacterized protein</fullName>
    </submittedName>
</protein>
<accession>A0A1G2DGL6</accession>
<dbReference type="EMBL" id="MHLO01000027">
    <property type="protein sequence ID" value="OGZ11928.1"/>
    <property type="molecule type" value="Genomic_DNA"/>
</dbReference>
<evidence type="ECO:0000313" key="1">
    <source>
        <dbReference type="EMBL" id="OGZ11928.1"/>
    </source>
</evidence>
<evidence type="ECO:0000313" key="2">
    <source>
        <dbReference type="Proteomes" id="UP000178636"/>
    </source>
</evidence>